<evidence type="ECO:0000259" key="5">
    <source>
        <dbReference type="PROSITE" id="PS50126"/>
    </source>
</evidence>
<dbReference type="CDD" id="cd05687">
    <property type="entry name" value="S1_RPS1_repeat_ec1_hs1"/>
    <property type="match status" value="1"/>
</dbReference>
<feature type="domain" description="S1 motif" evidence="5">
    <location>
        <begin position="179"/>
        <end position="244"/>
    </location>
</feature>
<evidence type="ECO:0000256" key="2">
    <source>
        <dbReference type="ARBA" id="ARBA00022980"/>
    </source>
</evidence>
<evidence type="ECO:0000313" key="6">
    <source>
        <dbReference type="EMBL" id="GAA0357421.1"/>
    </source>
</evidence>
<feature type="compositionally biased region" description="Low complexity" evidence="4">
    <location>
        <begin position="423"/>
        <end position="434"/>
    </location>
</feature>
<dbReference type="Proteomes" id="UP001501166">
    <property type="component" value="Unassembled WGS sequence"/>
</dbReference>
<evidence type="ECO:0000256" key="1">
    <source>
        <dbReference type="ARBA" id="ARBA00006767"/>
    </source>
</evidence>
<feature type="domain" description="S1 motif" evidence="5">
    <location>
        <begin position="89"/>
        <end position="161"/>
    </location>
</feature>
<feature type="compositionally biased region" description="Basic and acidic residues" evidence="4">
    <location>
        <begin position="435"/>
        <end position="455"/>
    </location>
</feature>
<organism evidence="6 7">
    <name type="scientific">Alkalibacterium iburiense</name>
    <dbReference type="NCBI Taxonomy" id="290589"/>
    <lineage>
        <taxon>Bacteria</taxon>
        <taxon>Bacillati</taxon>
        <taxon>Bacillota</taxon>
        <taxon>Bacilli</taxon>
        <taxon>Lactobacillales</taxon>
        <taxon>Carnobacteriaceae</taxon>
        <taxon>Alkalibacterium</taxon>
    </lineage>
</organism>
<dbReference type="PROSITE" id="PS50126">
    <property type="entry name" value="S1"/>
    <property type="match status" value="4"/>
</dbReference>
<dbReference type="GO" id="GO:0005840">
    <property type="term" value="C:ribosome"/>
    <property type="evidence" value="ECO:0007669"/>
    <property type="project" value="UniProtKB-KW"/>
</dbReference>
<feature type="compositionally biased region" description="Acidic residues" evidence="4">
    <location>
        <begin position="480"/>
        <end position="489"/>
    </location>
</feature>
<proteinExistence type="inferred from homology"/>
<dbReference type="PANTHER" id="PTHR10724">
    <property type="entry name" value="30S RIBOSOMAL PROTEIN S1"/>
    <property type="match status" value="1"/>
</dbReference>
<dbReference type="InterPro" id="IPR003029">
    <property type="entry name" value="S1_domain"/>
</dbReference>
<dbReference type="PRINTS" id="PR00681">
    <property type="entry name" value="RIBOSOMALS1"/>
</dbReference>
<dbReference type="InterPro" id="IPR012340">
    <property type="entry name" value="NA-bd_OB-fold"/>
</dbReference>
<feature type="region of interest" description="Disordered" evidence="4">
    <location>
        <begin position="1"/>
        <end position="74"/>
    </location>
</feature>
<dbReference type="Gene3D" id="2.40.50.140">
    <property type="entry name" value="Nucleic acid-binding proteins"/>
    <property type="match status" value="4"/>
</dbReference>
<protein>
    <submittedName>
        <fullName evidence="6">30S ribosomal protein S1</fullName>
    </submittedName>
</protein>
<comment type="caution">
    <text evidence="6">The sequence shown here is derived from an EMBL/GenBank/DDBJ whole genome shotgun (WGS) entry which is preliminary data.</text>
</comment>
<accession>A0ABP3H2A2</accession>
<feature type="domain" description="S1 motif" evidence="5">
    <location>
        <begin position="265"/>
        <end position="333"/>
    </location>
</feature>
<feature type="compositionally biased region" description="Acidic residues" evidence="4">
    <location>
        <begin position="21"/>
        <end position="37"/>
    </location>
</feature>
<dbReference type="CDD" id="cd04465">
    <property type="entry name" value="S1_RPS1_repeat_ec2_hs2"/>
    <property type="match status" value="1"/>
</dbReference>
<dbReference type="InterPro" id="IPR050437">
    <property type="entry name" value="Ribos_protein_bS1-like"/>
</dbReference>
<keyword evidence="7" id="KW-1185">Reference proteome</keyword>
<evidence type="ECO:0000256" key="4">
    <source>
        <dbReference type="SAM" id="MobiDB-lite"/>
    </source>
</evidence>
<name>A0ABP3H2A2_9LACT</name>
<keyword evidence="2 6" id="KW-0689">Ribosomal protein</keyword>
<feature type="compositionally biased region" description="Basic and acidic residues" evidence="4">
    <location>
        <begin position="1"/>
        <end position="17"/>
    </location>
</feature>
<gene>
    <name evidence="6" type="primary">rpsA</name>
    <name evidence="6" type="ORF">GCM10008932_07870</name>
</gene>
<dbReference type="SMART" id="SM00316">
    <property type="entry name" value="S1"/>
    <property type="match status" value="4"/>
</dbReference>
<dbReference type="NCBIfam" id="NF005208">
    <property type="entry name" value="PRK06676.1"/>
    <property type="match status" value="1"/>
</dbReference>
<dbReference type="SUPFAM" id="SSF50249">
    <property type="entry name" value="Nucleic acid-binding proteins"/>
    <property type="match status" value="4"/>
</dbReference>
<reference evidence="7" key="1">
    <citation type="journal article" date="2019" name="Int. J. Syst. Evol. Microbiol.">
        <title>The Global Catalogue of Microorganisms (GCM) 10K type strain sequencing project: providing services to taxonomists for standard genome sequencing and annotation.</title>
        <authorList>
            <consortium name="The Broad Institute Genomics Platform"/>
            <consortium name="The Broad Institute Genome Sequencing Center for Infectious Disease"/>
            <person name="Wu L."/>
            <person name="Ma J."/>
        </authorList>
    </citation>
    <scope>NUCLEOTIDE SEQUENCE [LARGE SCALE GENOMIC DNA]</scope>
    <source>
        <strain evidence="7">JCM 12662</strain>
    </source>
</reference>
<dbReference type="Pfam" id="PF00575">
    <property type="entry name" value="S1"/>
    <property type="match status" value="4"/>
</dbReference>
<sequence>MTEKENRNEEVEQKETVTEEVTSDEEVTTDEAVELAEEQVQVDAKEDTPVEDVLASNEEAHVKPAVSSNDSASESMSDVMKEVEDISPGDLVKGEVLAIDNDKQVIVGLAGGQEGLIPPRELASDRFDHPSDIVSVGDVIDLVVLRDIKDKEQGSFILSKKRVDQRKVWEELQEKYDNDETVEAPVSRVVKGGLTVDLGVRGFVPASQMDTSFVSDLSQFEGQTYTFKIIEIDPNERQLILSRKVLLEKEQAAEREEALAKLEEGSVVEGEVVRLTNFGAFVDVGGVDGLVHISEIAHERISHPKDKLAKGDKVNVKVLKVDTERERVSLSIKETLPGPWDTVEEELPAGSVVKGTVKRVTDFGAFVEVKPGVEGLVHISEMAHKHVETPHEIVAKDEEIDVKVLSVSPSEERISLSIKALTDDSSADSSAPSKAKNEAPRQEERPTIQKPSLRDDNEDGAFTLGDQIGDQLSSLMGNTDSEDSDDEEE</sequence>
<evidence type="ECO:0000313" key="7">
    <source>
        <dbReference type="Proteomes" id="UP001501166"/>
    </source>
</evidence>
<comment type="similarity">
    <text evidence="1">Belongs to the bacterial ribosomal protein bS1 family.</text>
</comment>
<dbReference type="CDD" id="cd05688">
    <property type="entry name" value="S1_RPS1_repeat_ec3"/>
    <property type="match status" value="1"/>
</dbReference>
<feature type="domain" description="S1 motif" evidence="5">
    <location>
        <begin position="350"/>
        <end position="419"/>
    </location>
</feature>
<dbReference type="EMBL" id="BAAACW010000046">
    <property type="protein sequence ID" value="GAA0357421.1"/>
    <property type="molecule type" value="Genomic_DNA"/>
</dbReference>
<feature type="compositionally biased region" description="Polar residues" evidence="4">
    <location>
        <begin position="470"/>
        <end position="479"/>
    </location>
</feature>
<dbReference type="InterPro" id="IPR035104">
    <property type="entry name" value="Ribosomal_protein_S1-like"/>
</dbReference>
<dbReference type="PANTHER" id="PTHR10724:SF7">
    <property type="entry name" value="SMALL RIBOSOMAL SUBUNIT PROTEIN BS1C"/>
    <property type="match status" value="1"/>
</dbReference>
<keyword evidence="3" id="KW-0687">Ribonucleoprotein</keyword>
<evidence type="ECO:0000256" key="3">
    <source>
        <dbReference type="ARBA" id="ARBA00023274"/>
    </source>
</evidence>
<feature type="region of interest" description="Disordered" evidence="4">
    <location>
        <begin position="421"/>
        <end position="489"/>
    </location>
</feature>